<comment type="similarity">
    <text evidence="1">Belongs to the WD repeat DCAF10 family.</text>
</comment>
<dbReference type="PROSITE" id="PS00678">
    <property type="entry name" value="WD_REPEATS_1"/>
    <property type="match status" value="1"/>
</dbReference>
<organism evidence="5 8">
    <name type="scientific">Acanthaster planci</name>
    <name type="common">Crown-of-thorns starfish</name>
    <dbReference type="NCBI Taxonomy" id="133434"/>
    <lineage>
        <taxon>Eukaryota</taxon>
        <taxon>Metazoa</taxon>
        <taxon>Echinodermata</taxon>
        <taxon>Eleutherozoa</taxon>
        <taxon>Asterozoa</taxon>
        <taxon>Asteroidea</taxon>
        <taxon>Valvatacea</taxon>
        <taxon>Valvatida</taxon>
        <taxon>Acanthasteridae</taxon>
        <taxon>Acanthaster</taxon>
    </lineage>
</organism>
<dbReference type="InterPro" id="IPR019775">
    <property type="entry name" value="WD40_repeat_CS"/>
</dbReference>
<keyword evidence="2 4" id="KW-0853">WD repeat</keyword>
<dbReference type="KEGG" id="aplc:110987891"/>
<evidence type="ECO:0000313" key="7">
    <source>
        <dbReference type="RefSeq" id="XP_022106730.1"/>
    </source>
</evidence>
<dbReference type="GeneID" id="110987891"/>
<dbReference type="InterPro" id="IPR015943">
    <property type="entry name" value="WD40/YVTN_repeat-like_dom_sf"/>
</dbReference>
<evidence type="ECO:0000313" key="10">
    <source>
        <dbReference type="RefSeq" id="XP_022106733.1"/>
    </source>
</evidence>
<dbReference type="RefSeq" id="XP_022106732.1">
    <property type="nucleotide sequence ID" value="XM_022251040.1"/>
</dbReference>
<dbReference type="PROSITE" id="PS50082">
    <property type="entry name" value="WD_REPEATS_2"/>
    <property type="match status" value="2"/>
</dbReference>
<protein>
    <submittedName>
        <fullName evidence="6 7">DDB1- and CUL4-associated factor 10-like</fullName>
    </submittedName>
</protein>
<dbReference type="Pfam" id="PF00400">
    <property type="entry name" value="WD40"/>
    <property type="match status" value="4"/>
</dbReference>
<evidence type="ECO:0000313" key="5">
    <source>
        <dbReference type="Proteomes" id="UP000694845"/>
    </source>
</evidence>
<dbReference type="RefSeq" id="XP_022106729.1">
    <property type="nucleotide sequence ID" value="XM_022251037.1"/>
</dbReference>
<feature type="repeat" description="WD" evidence="4">
    <location>
        <begin position="127"/>
        <end position="167"/>
    </location>
</feature>
<dbReference type="Proteomes" id="UP000694845">
    <property type="component" value="Unplaced"/>
</dbReference>
<dbReference type="PROSITE" id="PS50294">
    <property type="entry name" value="WD_REPEATS_REGION"/>
    <property type="match status" value="2"/>
</dbReference>
<dbReference type="OMA" id="STAHEDC"/>
<dbReference type="Gene3D" id="2.130.10.10">
    <property type="entry name" value="YVTN repeat-like/Quinoprotein amine dehydrogenase"/>
    <property type="match status" value="2"/>
</dbReference>
<keyword evidence="3" id="KW-0677">Repeat</keyword>
<dbReference type="OrthoDB" id="20669at2759"/>
<dbReference type="InterPro" id="IPR039085">
    <property type="entry name" value="DCA10"/>
</dbReference>
<evidence type="ECO:0000256" key="1">
    <source>
        <dbReference type="ARBA" id="ARBA00005903"/>
    </source>
</evidence>
<evidence type="ECO:0000256" key="4">
    <source>
        <dbReference type="PROSITE-ProRule" id="PRU00221"/>
    </source>
</evidence>
<sequence>MAVNKKSKDSGASCMNINSISQQTSISKWVWNRPIAHPASVCTASAVGVHLRANVGSCQRRLLNEISCCLYGRVAPSGFSDFSKQNGHEAIFNLEFSPHGDILVAACEENSMLLFDPLTTKHITAVRNAHSDCVNCIRFLDSRTFASGSDDTTIALWDIRNLKQKVRCLHGHSNWVKSIEYCQRTRRLVTSAFDGNVVSWDINSYEEKGTPHEKVFYIESLMRTRLTPDCTKLVMSTAGGFYILIHDLDLSTLNSDLAGINFTRHIQLDSLGEEVEGTPAWVCRRAGQSPTRRGRNRMELVADFPEGSKASCISSLVVHPQGWAMISRYTTRDDDAEWTCVHDLQDPVDIQSEGETTGSSTQPAKRLMYYTREPTDGRGYIKELSVSPDGRLICSSYGFGIRLLAFDDHSSELCDIQPQAVRELRQVKFLVRHKSTVLTSRFSPTHCLLVSGSMCGRVAFYQPKL</sequence>
<evidence type="ECO:0000313" key="8">
    <source>
        <dbReference type="RefSeq" id="XP_022106731.1"/>
    </source>
</evidence>
<dbReference type="SUPFAM" id="SSF50978">
    <property type="entry name" value="WD40 repeat-like"/>
    <property type="match status" value="1"/>
</dbReference>
<dbReference type="RefSeq" id="XP_022106730.1">
    <property type="nucleotide sequence ID" value="XM_022251038.1"/>
</dbReference>
<name>A0A8B7ZTC8_ACAPL</name>
<dbReference type="PANTHER" id="PTHR14588:SF2">
    <property type="entry name" value="DDB1- AND CUL4-ASSOCIATED FACTOR 10"/>
    <property type="match status" value="1"/>
</dbReference>
<dbReference type="PANTHER" id="PTHR14588">
    <property type="entry name" value="DDB1- AND CUL4-ASSOCIATED FACTOR 10"/>
    <property type="match status" value="1"/>
</dbReference>
<evidence type="ECO:0000313" key="6">
    <source>
        <dbReference type="RefSeq" id="XP_022106729.1"/>
    </source>
</evidence>
<dbReference type="InterPro" id="IPR001680">
    <property type="entry name" value="WD40_rpt"/>
</dbReference>
<accession>A0A8B7ZTC8</accession>
<evidence type="ECO:0000256" key="3">
    <source>
        <dbReference type="ARBA" id="ARBA00022737"/>
    </source>
</evidence>
<reference evidence="6 7" key="1">
    <citation type="submission" date="2025-04" db="UniProtKB">
        <authorList>
            <consortium name="RefSeq"/>
        </authorList>
    </citation>
    <scope>IDENTIFICATION</scope>
</reference>
<feature type="repeat" description="WD" evidence="4">
    <location>
        <begin position="169"/>
        <end position="210"/>
    </location>
</feature>
<dbReference type="SMART" id="SM00320">
    <property type="entry name" value="WD40"/>
    <property type="match status" value="4"/>
</dbReference>
<dbReference type="AlphaFoldDB" id="A0A8B7ZTC8"/>
<evidence type="ECO:0000256" key="2">
    <source>
        <dbReference type="ARBA" id="ARBA00022574"/>
    </source>
</evidence>
<gene>
    <name evidence="6 7 8 9 10" type="primary">LOC110987891</name>
</gene>
<evidence type="ECO:0000313" key="9">
    <source>
        <dbReference type="RefSeq" id="XP_022106732.1"/>
    </source>
</evidence>
<dbReference type="RefSeq" id="XP_022106733.1">
    <property type="nucleotide sequence ID" value="XM_022251041.1"/>
</dbReference>
<dbReference type="InterPro" id="IPR036322">
    <property type="entry name" value="WD40_repeat_dom_sf"/>
</dbReference>
<proteinExistence type="inferred from homology"/>
<keyword evidence="5" id="KW-1185">Reference proteome</keyword>
<dbReference type="FunFam" id="2.130.10.10:FF:000661">
    <property type="entry name" value="Uncharacterized protein, isoform A"/>
    <property type="match status" value="1"/>
</dbReference>
<dbReference type="GO" id="GO:0080008">
    <property type="term" value="C:Cul4-RING E3 ubiquitin ligase complex"/>
    <property type="evidence" value="ECO:0007669"/>
    <property type="project" value="TreeGrafter"/>
</dbReference>
<dbReference type="RefSeq" id="XP_022106731.1">
    <property type="nucleotide sequence ID" value="XM_022251039.1"/>
</dbReference>